<sequence length="175" mass="18279">MDRLILMRHGKAERHAAQGGDFERALAERGRQDVALIASALAAEGLSPDLVLVSAARRTRETWEAAAVAFPGATAQVLRNLYHAEAQEVLAAVREADAPAGTVMVVGHNPGLHDLSLRLAQGGLAQGGPAEAGEMAKLRSRFPTATAAVFDIDASGAPRLARVFYASEHGGHGGE</sequence>
<dbReference type="PANTHER" id="PTHR47623">
    <property type="entry name" value="OS09G0287300 PROTEIN"/>
    <property type="match status" value="1"/>
</dbReference>
<dbReference type="InterPro" id="IPR013078">
    <property type="entry name" value="His_Pase_superF_clade-1"/>
</dbReference>
<dbReference type="CDD" id="cd07067">
    <property type="entry name" value="HP_PGM_like"/>
    <property type="match status" value="1"/>
</dbReference>
<dbReference type="SMART" id="SM00855">
    <property type="entry name" value="PGAM"/>
    <property type="match status" value="1"/>
</dbReference>
<evidence type="ECO:0000313" key="1">
    <source>
        <dbReference type="EMBL" id="PLR27788.1"/>
    </source>
</evidence>
<dbReference type="Pfam" id="PF00300">
    <property type="entry name" value="His_Phos_1"/>
    <property type="match status" value="1"/>
</dbReference>
<dbReference type="Proteomes" id="UP000234479">
    <property type="component" value="Unassembled WGS sequence"/>
</dbReference>
<dbReference type="EMBL" id="PJRS01000011">
    <property type="protein sequence ID" value="PLR27788.1"/>
    <property type="molecule type" value="Genomic_DNA"/>
</dbReference>
<keyword evidence="2" id="KW-1185">Reference proteome</keyword>
<organism evidence="1 2">
    <name type="scientific">Caulobacter zeae</name>
    <dbReference type="NCBI Taxonomy" id="2055137"/>
    <lineage>
        <taxon>Bacteria</taxon>
        <taxon>Pseudomonadati</taxon>
        <taxon>Pseudomonadota</taxon>
        <taxon>Alphaproteobacteria</taxon>
        <taxon>Caulobacterales</taxon>
        <taxon>Caulobacteraceae</taxon>
        <taxon>Caulobacter</taxon>
    </lineage>
</organism>
<reference evidence="1 2" key="1">
    <citation type="submission" date="2017-12" db="EMBL/GenBank/DDBJ databases">
        <title>The genome sequence of Caulobacter sp. 410.</title>
        <authorList>
            <person name="Gao J."/>
            <person name="Mao X."/>
            <person name="Sun J."/>
        </authorList>
    </citation>
    <scope>NUCLEOTIDE SEQUENCE [LARGE SCALE GENOMIC DNA]</scope>
    <source>
        <strain evidence="1 2">410</strain>
    </source>
</reference>
<dbReference type="SUPFAM" id="SSF53254">
    <property type="entry name" value="Phosphoglycerate mutase-like"/>
    <property type="match status" value="1"/>
</dbReference>
<gene>
    <name evidence="1" type="ORF">SGCZBJ_05375</name>
</gene>
<name>A0A2N5DNZ1_9CAUL</name>
<evidence type="ECO:0000313" key="2">
    <source>
        <dbReference type="Proteomes" id="UP000234479"/>
    </source>
</evidence>
<dbReference type="PANTHER" id="PTHR47623:SF1">
    <property type="entry name" value="OS09G0287300 PROTEIN"/>
    <property type="match status" value="1"/>
</dbReference>
<comment type="caution">
    <text evidence="1">The sequence shown here is derived from an EMBL/GenBank/DDBJ whole genome shotgun (WGS) entry which is preliminary data.</text>
</comment>
<dbReference type="AlphaFoldDB" id="A0A2N5DNZ1"/>
<dbReference type="RefSeq" id="WP_101716991.1">
    <property type="nucleotide sequence ID" value="NZ_PJRS01000011.1"/>
</dbReference>
<protein>
    <submittedName>
        <fullName evidence="1">Histidine phosphatase family protein</fullName>
    </submittedName>
</protein>
<proteinExistence type="predicted"/>
<dbReference type="OrthoDB" id="9810154at2"/>
<dbReference type="Gene3D" id="3.40.50.1240">
    <property type="entry name" value="Phosphoglycerate mutase-like"/>
    <property type="match status" value="1"/>
</dbReference>
<accession>A0A2N5DNZ1</accession>
<dbReference type="InterPro" id="IPR029033">
    <property type="entry name" value="His_PPase_superfam"/>
</dbReference>